<accession>A0ABD3EMA3</accession>
<keyword evidence="2" id="KW-1185">Reference proteome</keyword>
<dbReference type="AlphaFoldDB" id="A0ABD3EMA3"/>
<proteinExistence type="predicted"/>
<evidence type="ECO:0000313" key="1">
    <source>
        <dbReference type="EMBL" id="KAL3655568.1"/>
    </source>
</evidence>
<dbReference type="EMBL" id="JAVIJP010000002">
    <property type="protein sequence ID" value="KAL3655568.1"/>
    <property type="molecule type" value="Genomic_DNA"/>
</dbReference>
<reference evidence="2" key="1">
    <citation type="journal article" date="2024" name="IScience">
        <title>Strigolactones Initiate the Formation of Haustorium-like Structures in Castilleja.</title>
        <authorList>
            <person name="Buerger M."/>
            <person name="Peterson D."/>
            <person name="Chory J."/>
        </authorList>
    </citation>
    <scope>NUCLEOTIDE SEQUENCE [LARGE SCALE GENOMIC DNA]</scope>
</reference>
<evidence type="ECO:0000313" key="2">
    <source>
        <dbReference type="Proteomes" id="UP001632038"/>
    </source>
</evidence>
<name>A0ABD3EMA3_9LAMI</name>
<comment type="caution">
    <text evidence="1">The sequence shown here is derived from an EMBL/GenBank/DDBJ whole genome shotgun (WGS) entry which is preliminary data.</text>
</comment>
<gene>
    <name evidence="1" type="ORF">CASFOL_001354</name>
</gene>
<sequence length="96" mass="11484">MKMRNSKFTFGQEEREIRKATRVEEAFGGDLFMRFYDVVLMQREMQRRRLVGLRNKQRRDNFPGDKRFRALLFNRIRVGVDCLVKDSGHQRNSGAD</sequence>
<protein>
    <submittedName>
        <fullName evidence="1">Uncharacterized protein</fullName>
    </submittedName>
</protein>
<dbReference type="Proteomes" id="UP001632038">
    <property type="component" value="Unassembled WGS sequence"/>
</dbReference>
<organism evidence="1 2">
    <name type="scientific">Castilleja foliolosa</name>
    <dbReference type="NCBI Taxonomy" id="1961234"/>
    <lineage>
        <taxon>Eukaryota</taxon>
        <taxon>Viridiplantae</taxon>
        <taxon>Streptophyta</taxon>
        <taxon>Embryophyta</taxon>
        <taxon>Tracheophyta</taxon>
        <taxon>Spermatophyta</taxon>
        <taxon>Magnoliopsida</taxon>
        <taxon>eudicotyledons</taxon>
        <taxon>Gunneridae</taxon>
        <taxon>Pentapetalae</taxon>
        <taxon>asterids</taxon>
        <taxon>lamiids</taxon>
        <taxon>Lamiales</taxon>
        <taxon>Orobanchaceae</taxon>
        <taxon>Pedicularideae</taxon>
        <taxon>Castillejinae</taxon>
        <taxon>Castilleja</taxon>
    </lineage>
</organism>